<dbReference type="SUPFAM" id="SSF48452">
    <property type="entry name" value="TPR-like"/>
    <property type="match status" value="1"/>
</dbReference>
<dbReference type="Proteomes" id="UP000324611">
    <property type="component" value="Unassembled WGS sequence"/>
</dbReference>
<evidence type="ECO:0000313" key="2">
    <source>
        <dbReference type="Proteomes" id="UP000324611"/>
    </source>
</evidence>
<keyword evidence="2" id="KW-1185">Reference proteome</keyword>
<dbReference type="Pfam" id="PF07676">
    <property type="entry name" value="PD40"/>
    <property type="match status" value="1"/>
</dbReference>
<proteinExistence type="predicted"/>
<dbReference type="Gene3D" id="1.25.40.10">
    <property type="entry name" value="Tetratricopeptide repeat domain"/>
    <property type="match status" value="1"/>
</dbReference>
<dbReference type="SUPFAM" id="SSF82171">
    <property type="entry name" value="DPP6 N-terminal domain-like"/>
    <property type="match status" value="1"/>
</dbReference>
<dbReference type="InterPro" id="IPR011659">
    <property type="entry name" value="WD40"/>
</dbReference>
<reference evidence="1 2" key="1">
    <citation type="submission" date="2019-09" db="EMBL/GenBank/DDBJ databases">
        <title>Chitinophaga ginsengihumi sp. nov., isolated from soil of ginseng rhizosphere.</title>
        <authorList>
            <person name="Lee J."/>
        </authorList>
    </citation>
    <scope>NUCLEOTIDE SEQUENCE [LARGE SCALE GENOMIC DNA]</scope>
    <source>
        <strain evidence="1 2">BN140078</strain>
    </source>
</reference>
<dbReference type="InterPro" id="IPR011990">
    <property type="entry name" value="TPR-like_helical_dom_sf"/>
</dbReference>
<sequence length="497" mass="55465">MRSCCVMSSDGKKGKYYLPAIFKGIMMKYCYYLLLFLVYMLPHSVQAQRSTLITKGDKAYVSLRYADAIAYYLPAISRDSSNNKVMVNLADSYYSTQQYGQALHWYKKIIQAGAADDLALFRCGQLLAMHGRYQEAAAQYRQYLAKGHADTLLEQTAALYETGMSSLYRDTATVTSCLLNISSGYADFSPAFHRYGMMFVSDRPYLQPFKRSNGWNGGAFLALYSIQDTARIKDVVLRTAELEQVLSYAPTDVYNKDNNTISSNDSRVVGADPKFNYIPVDNQLSNQMVTRFDASLSGRYHVGPAAFTRQQDTLAVTYNNPGKSGKDGISRLELRFFKATRDGWKALADFPYNSPDYSVGHPAFVPGGQALFFTSDMPGGLGGKDIWYCLRTDRGWSQPRNAGPRVNTAGNEMFPYVAPSGILYFSSDRWPGLGGLDIFYVPLDDQHHPASAPQNAGAPMNSARNDFGVLLFNSGIEGYFSSDRRGNDDIYRFGPKR</sequence>
<comment type="caution">
    <text evidence="1">The sequence shown here is derived from an EMBL/GenBank/DDBJ whole genome shotgun (WGS) entry which is preliminary data.</text>
</comment>
<evidence type="ECO:0000313" key="1">
    <source>
        <dbReference type="EMBL" id="KAA2240888.1"/>
    </source>
</evidence>
<dbReference type="EMBL" id="VUOC01000004">
    <property type="protein sequence ID" value="KAA2240888.1"/>
    <property type="molecule type" value="Genomic_DNA"/>
</dbReference>
<gene>
    <name evidence="1" type="ORF">F0L74_32695</name>
</gene>
<dbReference type="AlphaFoldDB" id="A0A5B2VQE4"/>
<organism evidence="1 2">
    <name type="scientific">Chitinophaga agrisoli</name>
    <dbReference type="NCBI Taxonomy" id="2607653"/>
    <lineage>
        <taxon>Bacteria</taxon>
        <taxon>Pseudomonadati</taxon>
        <taxon>Bacteroidota</taxon>
        <taxon>Chitinophagia</taxon>
        <taxon>Chitinophagales</taxon>
        <taxon>Chitinophagaceae</taxon>
        <taxon>Chitinophaga</taxon>
    </lineage>
</organism>
<dbReference type="Pfam" id="PF13432">
    <property type="entry name" value="TPR_16"/>
    <property type="match status" value="1"/>
</dbReference>
<protein>
    <submittedName>
        <fullName evidence="1">Tetratricopeptide repeat protein</fullName>
    </submittedName>
</protein>
<accession>A0A5B2VQE4</accession>
<name>A0A5B2VQE4_9BACT</name>
<reference evidence="1 2" key="2">
    <citation type="submission" date="2019-09" db="EMBL/GenBank/DDBJ databases">
        <authorList>
            <person name="Jin C."/>
        </authorList>
    </citation>
    <scope>NUCLEOTIDE SEQUENCE [LARGE SCALE GENOMIC DNA]</scope>
    <source>
        <strain evidence="1 2">BN140078</strain>
    </source>
</reference>